<evidence type="ECO:0000259" key="15">
    <source>
        <dbReference type="PROSITE" id="PS51873"/>
    </source>
</evidence>
<dbReference type="Gene3D" id="2.20.25.20">
    <property type="match status" value="1"/>
</dbReference>
<dbReference type="CDD" id="cd22584">
    <property type="entry name" value="Rcat_RBR_unk"/>
    <property type="match status" value="1"/>
</dbReference>
<dbReference type="Gene3D" id="3.30.40.10">
    <property type="entry name" value="Zinc/RING finger domain, C3HC4 (zinc finger)"/>
    <property type="match status" value="1"/>
</dbReference>
<evidence type="ECO:0000256" key="6">
    <source>
        <dbReference type="ARBA" id="ARBA00022679"/>
    </source>
</evidence>
<evidence type="ECO:0000256" key="11">
    <source>
        <dbReference type="ARBA" id="ARBA00022833"/>
    </source>
</evidence>
<evidence type="ECO:0000256" key="2">
    <source>
        <dbReference type="ARBA" id="ARBA00001947"/>
    </source>
</evidence>
<feature type="domain" description="RING-type" evidence="15">
    <location>
        <begin position="157"/>
        <end position="364"/>
    </location>
</feature>
<dbReference type="AlphaFoldDB" id="A0AAV6WLE0"/>
<dbReference type="PANTHER" id="PTHR11685">
    <property type="entry name" value="RBR FAMILY RING FINGER AND IBR DOMAIN-CONTAINING"/>
    <property type="match status" value="1"/>
</dbReference>
<comment type="similarity">
    <text evidence="4">Belongs to the RBR family. Ariadne subfamily.</text>
</comment>
<evidence type="ECO:0000256" key="5">
    <source>
        <dbReference type="ARBA" id="ARBA00012251"/>
    </source>
</evidence>
<dbReference type="Gene3D" id="1.20.120.1750">
    <property type="match status" value="1"/>
</dbReference>
<evidence type="ECO:0000256" key="12">
    <source>
        <dbReference type="PROSITE-ProRule" id="PRU00175"/>
    </source>
</evidence>
<dbReference type="GO" id="GO:0061630">
    <property type="term" value="F:ubiquitin protein ligase activity"/>
    <property type="evidence" value="ECO:0007669"/>
    <property type="project" value="UniProtKB-EC"/>
</dbReference>
<protein>
    <recommendedName>
        <fullName evidence="5">RBR-type E3 ubiquitin transferase</fullName>
        <ecNumber evidence="5">2.3.2.31</ecNumber>
    </recommendedName>
</protein>
<evidence type="ECO:0000256" key="9">
    <source>
        <dbReference type="ARBA" id="ARBA00022771"/>
    </source>
</evidence>
<keyword evidence="13" id="KW-1133">Transmembrane helix</keyword>
<dbReference type="InterPro" id="IPR001841">
    <property type="entry name" value="Znf_RING"/>
</dbReference>
<gene>
    <name evidence="16" type="ORF">BUALT_Bualt15G0122100</name>
</gene>
<dbReference type="SMART" id="SM00647">
    <property type="entry name" value="IBR"/>
    <property type="match status" value="2"/>
</dbReference>
<dbReference type="EMBL" id="WHWC01000015">
    <property type="protein sequence ID" value="KAG8369157.1"/>
    <property type="molecule type" value="Genomic_DNA"/>
</dbReference>
<name>A0AAV6WLE0_9LAMI</name>
<dbReference type="FunFam" id="3.30.40.10:FF:000230">
    <property type="entry name" value="RBR-type E3 ubiquitin transferase"/>
    <property type="match status" value="1"/>
</dbReference>
<dbReference type="Pfam" id="PF22191">
    <property type="entry name" value="IBR_1"/>
    <property type="match status" value="1"/>
</dbReference>
<feature type="domain" description="RING-type" evidence="14">
    <location>
        <begin position="161"/>
        <end position="209"/>
    </location>
</feature>
<feature type="transmembrane region" description="Helical" evidence="13">
    <location>
        <begin position="50"/>
        <end position="69"/>
    </location>
</feature>
<dbReference type="SUPFAM" id="SSF57850">
    <property type="entry name" value="RING/U-box"/>
    <property type="match status" value="3"/>
</dbReference>
<dbReference type="PROSITE" id="PS50089">
    <property type="entry name" value="ZF_RING_2"/>
    <property type="match status" value="1"/>
</dbReference>
<evidence type="ECO:0000256" key="1">
    <source>
        <dbReference type="ARBA" id="ARBA00001798"/>
    </source>
</evidence>
<keyword evidence="11" id="KW-0862">Zinc</keyword>
<dbReference type="CDD" id="cd22582">
    <property type="entry name" value="BRcat_RBR_unk"/>
    <property type="match status" value="1"/>
</dbReference>
<keyword evidence="8" id="KW-0677">Repeat</keyword>
<evidence type="ECO:0000256" key="3">
    <source>
        <dbReference type="ARBA" id="ARBA00003976"/>
    </source>
</evidence>
<keyword evidence="13" id="KW-0472">Membrane</keyword>
<dbReference type="Pfam" id="PF01485">
    <property type="entry name" value="IBR"/>
    <property type="match status" value="1"/>
</dbReference>
<proteinExistence type="inferred from homology"/>
<reference evidence="16" key="1">
    <citation type="submission" date="2019-10" db="EMBL/GenBank/DDBJ databases">
        <authorList>
            <person name="Zhang R."/>
            <person name="Pan Y."/>
            <person name="Wang J."/>
            <person name="Ma R."/>
            <person name="Yu S."/>
        </authorList>
    </citation>
    <scope>NUCLEOTIDE SEQUENCE</scope>
    <source>
        <strain evidence="16">LA-IB0</strain>
        <tissue evidence="16">Leaf</tissue>
    </source>
</reference>
<comment type="catalytic activity">
    <reaction evidence="1">
        <text>[E2 ubiquitin-conjugating enzyme]-S-ubiquitinyl-L-cysteine + [acceptor protein]-L-lysine = [E2 ubiquitin-conjugating enzyme]-L-cysteine + [acceptor protein]-N(6)-ubiquitinyl-L-lysine.</text>
        <dbReference type="EC" id="2.3.2.31"/>
    </reaction>
</comment>
<evidence type="ECO:0000313" key="17">
    <source>
        <dbReference type="Proteomes" id="UP000826271"/>
    </source>
</evidence>
<evidence type="ECO:0000256" key="7">
    <source>
        <dbReference type="ARBA" id="ARBA00022723"/>
    </source>
</evidence>
<dbReference type="EC" id="2.3.2.31" evidence="5"/>
<dbReference type="InterPro" id="IPR013083">
    <property type="entry name" value="Znf_RING/FYVE/PHD"/>
</dbReference>
<evidence type="ECO:0000256" key="13">
    <source>
        <dbReference type="SAM" id="Phobius"/>
    </source>
</evidence>
<evidence type="ECO:0000256" key="10">
    <source>
        <dbReference type="ARBA" id="ARBA00022786"/>
    </source>
</evidence>
<dbReference type="PROSITE" id="PS51873">
    <property type="entry name" value="TRIAD"/>
    <property type="match status" value="1"/>
</dbReference>
<evidence type="ECO:0000256" key="4">
    <source>
        <dbReference type="ARBA" id="ARBA00005884"/>
    </source>
</evidence>
<dbReference type="GO" id="GO:0016567">
    <property type="term" value="P:protein ubiquitination"/>
    <property type="evidence" value="ECO:0007669"/>
    <property type="project" value="InterPro"/>
</dbReference>
<dbReference type="Proteomes" id="UP000826271">
    <property type="component" value="Unassembled WGS sequence"/>
</dbReference>
<comment type="cofactor">
    <cofactor evidence="2">
        <name>Zn(2+)</name>
        <dbReference type="ChEBI" id="CHEBI:29105"/>
    </cofactor>
</comment>
<dbReference type="InterPro" id="IPR031127">
    <property type="entry name" value="E3_UB_ligase_RBR"/>
</dbReference>
<accession>A0AAV6WLE0</accession>
<keyword evidence="9 12" id="KW-0863">Zinc-finger</keyword>
<sequence>MVWVAILQIAESDDANMKEALITNRLLLLLYQQISKILCSDSGGVSIPFFIFYSLTAAWMILLLLPLVYKNKINKRIHPQGRSQGLPMAQDDAFSRGNKCEIVTSADAEYTGYFTASDAEYAEEIQLQESLLASVFTSKIPDAASSSVHQPIADDSSQVFCEICLENKRGWEMFRNDKCSHSFCYDCTTGHIMSKIQDKVKSITCPALNCEAILNYDDCRQMIPVDALVKWDELLCLSLIPESHKLYCPFRDCSAMLVNDSGEAFRQIKCLACKRSFCAECRVPWHSEFTCKEFQKLYARKGGKDDKIVKSLAKKKNWQKCPKCKMYVEKAEGCMHITCRCKYEFCYRCGSKWRESHENCKPKS</sequence>
<dbReference type="GO" id="GO:0008270">
    <property type="term" value="F:zinc ion binding"/>
    <property type="evidence" value="ECO:0007669"/>
    <property type="project" value="UniProtKB-KW"/>
</dbReference>
<dbReference type="InterPro" id="IPR044066">
    <property type="entry name" value="TRIAD_supradom"/>
</dbReference>
<keyword evidence="7" id="KW-0479">Metal-binding</keyword>
<keyword evidence="13" id="KW-0812">Transmembrane</keyword>
<comment type="function">
    <text evidence="3">Might act as an E3 ubiquitin-protein ligase, or as part of E3 complex, which accepts ubiquitin from specific E2 ubiquitin-conjugating enzymes and then transfers it to substrates.</text>
</comment>
<evidence type="ECO:0000313" key="16">
    <source>
        <dbReference type="EMBL" id="KAG8369157.1"/>
    </source>
</evidence>
<keyword evidence="6" id="KW-0808">Transferase</keyword>
<keyword evidence="10" id="KW-0833">Ubl conjugation pathway</keyword>
<evidence type="ECO:0000259" key="14">
    <source>
        <dbReference type="PROSITE" id="PS50089"/>
    </source>
</evidence>
<evidence type="ECO:0000256" key="8">
    <source>
        <dbReference type="ARBA" id="ARBA00022737"/>
    </source>
</evidence>
<keyword evidence="17" id="KW-1185">Reference proteome</keyword>
<dbReference type="InterPro" id="IPR002867">
    <property type="entry name" value="IBR_dom"/>
</dbReference>
<organism evidence="16 17">
    <name type="scientific">Buddleja alternifolia</name>
    <dbReference type="NCBI Taxonomy" id="168488"/>
    <lineage>
        <taxon>Eukaryota</taxon>
        <taxon>Viridiplantae</taxon>
        <taxon>Streptophyta</taxon>
        <taxon>Embryophyta</taxon>
        <taxon>Tracheophyta</taxon>
        <taxon>Spermatophyta</taxon>
        <taxon>Magnoliopsida</taxon>
        <taxon>eudicotyledons</taxon>
        <taxon>Gunneridae</taxon>
        <taxon>Pentapetalae</taxon>
        <taxon>asterids</taxon>
        <taxon>lamiids</taxon>
        <taxon>Lamiales</taxon>
        <taxon>Scrophulariaceae</taxon>
        <taxon>Buddlejeae</taxon>
        <taxon>Buddleja</taxon>
    </lineage>
</organism>
<comment type="caution">
    <text evidence="16">The sequence shown here is derived from an EMBL/GenBank/DDBJ whole genome shotgun (WGS) entry which is preliminary data.</text>
</comment>